<keyword evidence="8 17" id="KW-0418">Kinase</keyword>
<evidence type="ECO:0000313" key="17">
    <source>
        <dbReference type="EMBL" id="ETO10321.1"/>
    </source>
</evidence>
<dbReference type="OMA" id="HYTRSEC"/>
<feature type="binding site" evidence="14">
    <location>
        <position position="102"/>
    </location>
    <ligand>
        <name>ATP</name>
        <dbReference type="ChEBI" id="CHEBI:30616"/>
    </ligand>
</feature>
<evidence type="ECO:0000256" key="5">
    <source>
        <dbReference type="ARBA" id="ARBA00022723"/>
    </source>
</evidence>
<gene>
    <name evidence="17" type="ORF">RFI_27055</name>
</gene>
<dbReference type="InterPro" id="IPR017441">
    <property type="entry name" value="Protein_kinase_ATP_BS"/>
</dbReference>
<organism evidence="17 18">
    <name type="scientific">Reticulomyxa filosa</name>
    <dbReference type="NCBI Taxonomy" id="46433"/>
    <lineage>
        <taxon>Eukaryota</taxon>
        <taxon>Sar</taxon>
        <taxon>Rhizaria</taxon>
        <taxon>Retaria</taxon>
        <taxon>Foraminifera</taxon>
        <taxon>Monothalamids</taxon>
        <taxon>Reticulomyxidae</taxon>
        <taxon>Reticulomyxa</taxon>
    </lineage>
</organism>
<evidence type="ECO:0000313" key="18">
    <source>
        <dbReference type="Proteomes" id="UP000023152"/>
    </source>
</evidence>
<evidence type="ECO:0000256" key="14">
    <source>
        <dbReference type="PROSITE-ProRule" id="PRU10141"/>
    </source>
</evidence>
<dbReference type="SMART" id="SM00220">
    <property type="entry name" value="S_TKc"/>
    <property type="match status" value="1"/>
</dbReference>
<evidence type="ECO:0000256" key="7">
    <source>
        <dbReference type="ARBA" id="ARBA00022741"/>
    </source>
</evidence>
<reference evidence="17 18" key="1">
    <citation type="journal article" date="2013" name="Curr. Biol.">
        <title>The Genome of the Foraminiferan Reticulomyxa filosa.</title>
        <authorList>
            <person name="Glockner G."/>
            <person name="Hulsmann N."/>
            <person name="Schleicher M."/>
            <person name="Noegel A.A."/>
            <person name="Eichinger L."/>
            <person name="Gallinger C."/>
            <person name="Pawlowski J."/>
            <person name="Sierra R."/>
            <person name="Euteneuer U."/>
            <person name="Pillet L."/>
            <person name="Moustafa A."/>
            <person name="Platzer M."/>
            <person name="Groth M."/>
            <person name="Szafranski K."/>
            <person name="Schliwa M."/>
        </authorList>
    </citation>
    <scope>NUCLEOTIDE SEQUENCE [LARGE SCALE GENOMIC DNA]</scope>
</reference>
<protein>
    <recommendedName>
        <fullName evidence="2">non-specific serine/threonine protein kinase</fullName>
        <ecNumber evidence="2">2.7.11.1</ecNumber>
    </recommendedName>
</protein>
<dbReference type="PANTHER" id="PTHR44899">
    <property type="entry name" value="CAMK FAMILY PROTEIN KINASE"/>
    <property type="match status" value="1"/>
</dbReference>
<dbReference type="InterPro" id="IPR051131">
    <property type="entry name" value="NEK_Ser/Thr_kinase_NIMA"/>
</dbReference>
<dbReference type="Proteomes" id="UP000023152">
    <property type="component" value="Unassembled WGS sequence"/>
</dbReference>
<dbReference type="InterPro" id="IPR008271">
    <property type="entry name" value="Ser/Thr_kinase_AS"/>
</dbReference>
<evidence type="ECO:0000256" key="8">
    <source>
        <dbReference type="ARBA" id="ARBA00022777"/>
    </source>
</evidence>
<comment type="similarity">
    <text evidence="11">Belongs to the protein kinase superfamily. Ser/Thr protein kinase family. CDPK subfamily.</text>
</comment>
<accession>X6M9K9</accession>
<dbReference type="FunFam" id="3.30.200.20:FF:000315">
    <property type="entry name" value="Calcium-dependent protein kinase 3"/>
    <property type="match status" value="1"/>
</dbReference>
<evidence type="ECO:0000256" key="12">
    <source>
        <dbReference type="ARBA" id="ARBA00047899"/>
    </source>
</evidence>
<name>X6M9K9_RETFI</name>
<keyword evidence="6" id="KW-0677">Repeat</keyword>
<dbReference type="EMBL" id="ASPP01023529">
    <property type="protein sequence ID" value="ETO10321.1"/>
    <property type="molecule type" value="Genomic_DNA"/>
</dbReference>
<evidence type="ECO:0000256" key="9">
    <source>
        <dbReference type="ARBA" id="ARBA00022837"/>
    </source>
</evidence>
<dbReference type="InterPro" id="IPR000719">
    <property type="entry name" value="Prot_kinase_dom"/>
</dbReference>
<evidence type="ECO:0000256" key="3">
    <source>
        <dbReference type="ARBA" id="ARBA00022527"/>
    </source>
</evidence>
<feature type="domain" description="Protein kinase" evidence="16">
    <location>
        <begin position="72"/>
        <end position="245"/>
    </location>
</feature>
<sequence length="245" mass="28267">MSLFVPDAYMPSVSIFFRLPFPLLSRLHNILQFILNIFCHRKQKKKKGETIEVAFVLQMENKKELSPFEQKYKVVKELGTGAFASVSLAVNKATGQQFAVKKIDKNEWMRMKETTSRDISLLDEVKLMMKIDNPNIVKVHEYFEEENTVRMIMDYCKGGDMLKYIQDHGSYSDSRARDVFAQLVNAIDYLHQISIAHRDLKPDNIFLMDEKSTVVKIGDFGISRKSSQSMQCHTIIGTPLYQAPE</sequence>
<comment type="catalytic activity">
    <reaction evidence="13">
        <text>L-seryl-[protein] + ATP = O-phospho-L-seryl-[protein] + ADP + H(+)</text>
        <dbReference type="Rhea" id="RHEA:17989"/>
        <dbReference type="Rhea" id="RHEA-COMP:9863"/>
        <dbReference type="Rhea" id="RHEA-COMP:11604"/>
        <dbReference type="ChEBI" id="CHEBI:15378"/>
        <dbReference type="ChEBI" id="CHEBI:29999"/>
        <dbReference type="ChEBI" id="CHEBI:30616"/>
        <dbReference type="ChEBI" id="CHEBI:83421"/>
        <dbReference type="ChEBI" id="CHEBI:456216"/>
        <dbReference type="EC" id="2.7.11.1"/>
    </reaction>
</comment>
<comment type="catalytic activity">
    <reaction evidence="12">
        <text>L-threonyl-[protein] + ATP = O-phospho-L-threonyl-[protein] + ADP + H(+)</text>
        <dbReference type="Rhea" id="RHEA:46608"/>
        <dbReference type="Rhea" id="RHEA-COMP:11060"/>
        <dbReference type="Rhea" id="RHEA-COMP:11605"/>
        <dbReference type="ChEBI" id="CHEBI:15378"/>
        <dbReference type="ChEBI" id="CHEBI:30013"/>
        <dbReference type="ChEBI" id="CHEBI:30616"/>
        <dbReference type="ChEBI" id="CHEBI:61977"/>
        <dbReference type="ChEBI" id="CHEBI:456216"/>
        <dbReference type="EC" id="2.7.11.1"/>
    </reaction>
</comment>
<dbReference type="InterPro" id="IPR011009">
    <property type="entry name" value="Kinase-like_dom_sf"/>
</dbReference>
<evidence type="ECO:0000256" key="15">
    <source>
        <dbReference type="RuleBase" id="RU000304"/>
    </source>
</evidence>
<dbReference type="EC" id="2.7.11.1" evidence="2"/>
<dbReference type="PROSITE" id="PS00107">
    <property type="entry name" value="PROTEIN_KINASE_ATP"/>
    <property type="match status" value="1"/>
</dbReference>
<evidence type="ECO:0000256" key="6">
    <source>
        <dbReference type="ARBA" id="ARBA00022737"/>
    </source>
</evidence>
<comment type="caution">
    <text evidence="17">The sequence shown here is derived from an EMBL/GenBank/DDBJ whole genome shotgun (WGS) entry which is preliminary data.</text>
</comment>
<keyword evidence="18" id="KW-1185">Reference proteome</keyword>
<dbReference type="PROSITE" id="PS00108">
    <property type="entry name" value="PROTEIN_KINASE_ST"/>
    <property type="match status" value="1"/>
</dbReference>
<evidence type="ECO:0000256" key="4">
    <source>
        <dbReference type="ARBA" id="ARBA00022679"/>
    </source>
</evidence>
<keyword evidence="4" id="KW-0808">Transferase</keyword>
<dbReference type="GO" id="GO:0005524">
    <property type="term" value="F:ATP binding"/>
    <property type="evidence" value="ECO:0007669"/>
    <property type="project" value="UniProtKB-UniRule"/>
</dbReference>
<keyword evidence="3 15" id="KW-0723">Serine/threonine-protein kinase</keyword>
<dbReference type="SUPFAM" id="SSF56112">
    <property type="entry name" value="Protein kinase-like (PK-like)"/>
    <property type="match status" value="1"/>
</dbReference>
<comment type="cofactor">
    <cofactor evidence="1">
        <name>Mg(2+)</name>
        <dbReference type="ChEBI" id="CHEBI:18420"/>
    </cofactor>
</comment>
<keyword evidence="10 14" id="KW-0067">ATP-binding</keyword>
<keyword evidence="9" id="KW-0106">Calcium</keyword>
<dbReference type="GO" id="GO:0004674">
    <property type="term" value="F:protein serine/threonine kinase activity"/>
    <property type="evidence" value="ECO:0007669"/>
    <property type="project" value="UniProtKB-KW"/>
</dbReference>
<evidence type="ECO:0000256" key="10">
    <source>
        <dbReference type="ARBA" id="ARBA00022840"/>
    </source>
</evidence>
<proteinExistence type="inferred from homology"/>
<dbReference type="AlphaFoldDB" id="X6M9K9"/>
<dbReference type="PANTHER" id="PTHR44899:SF3">
    <property type="entry name" value="SERINE_THREONINE-PROTEIN KINASE NEK1"/>
    <property type="match status" value="1"/>
</dbReference>
<dbReference type="OrthoDB" id="346907at2759"/>
<evidence type="ECO:0000256" key="2">
    <source>
        <dbReference type="ARBA" id="ARBA00012513"/>
    </source>
</evidence>
<dbReference type="Pfam" id="PF00069">
    <property type="entry name" value="Pkinase"/>
    <property type="match status" value="1"/>
</dbReference>
<dbReference type="PROSITE" id="PS50011">
    <property type="entry name" value="PROTEIN_KINASE_DOM"/>
    <property type="match status" value="1"/>
</dbReference>
<keyword evidence="5" id="KW-0479">Metal-binding</keyword>
<dbReference type="GO" id="GO:0046872">
    <property type="term" value="F:metal ion binding"/>
    <property type="evidence" value="ECO:0007669"/>
    <property type="project" value="UniProtKB-KW"/>
</dbReference>
<evidence type="ECO:0000256" key="11">
    <source>
        <dbReference type="ARBA" id="ARBA00024334"/>
    </source>
</evidence>
<dbReference type="Gene3D" id="1.10.510.10">
    <property type="entry name" value="Transferase(Phosphotransferase) domain 1"/>
    <property type="match status" value="1"/>
</dbReference>
<evidence type="ECO:0000259" key="16">
    <source>
        <dbReference type="PROSITE" id="PS50011"/>
    </source>
</evidence>
<evidence type="ECO:0000256" key="13">
    <source>
        <dbReference type="ARBA" id="ARBA00048679"/>
    </source>
</evidence>
<keyword evidence="7 14" id="KW-0547">Nucleotide-binding</keyword>
<feature type="non-terminal residue" evidence="17">
    <location>
        <position position="245"/>
    </location>
</feature>
<evidence type="ECO:0000256" key="1">
    <source>
        <dbReference type="ARBA" id="ARBA00001946"/>
    </source>
</evidence>